<accession>A0A8X7C3W9</accession>
<dbReference type="EMBL" id="BMAV01009100">
    <property type="protein sequence ID" value="GFY53118.1"/>
    <property type="molecule type" value="Genomic_DNA"/>
</dbReference>
<proteinExistence type="predicted"/>
<dbReference type="AlphaFoldDB" id="A0A8X7C3W9"/>
<protein>
    <submittedName>
        <fullName evidence="1">Uncharacterized protein</fullName>
    </submittedName>
</protein>
<keyword evidence="2" id="KW-1185">Reference proteome</keyword>
<sequence>MFSSRLRNAKALFRSGKQSPIFPVPDLRIRLKKEGKALLGWSIYRAYTKTFLLMQTLEKDFNHVWNARQSVSFKVYSDIFALHVLLMNKEHVSRYRCSEQKVTSEVDYLVNKTKTSATATEANGETKLNEI</sequence>
<comment type="caution">
    <text evidence="1">The sequence shown here is derived from an EMBL/GenBank/DDBJ whole genome shotgun (WGS) entry which is preliminary data.</text>
</comment>
<reference evidence="1" key="1">
    <citation type="submission" date="2020-08" db="EMBL/GenBank/DDBJ databases">
        <title>Multicomponent nature underlies the extraordinary mechanical properties of spider dragline silk.</title>
        <authorList>
            <person name="Kono N."/>
            <person name="Nakamura H."/>
            <person name="Mori M."/>
            <person name="Yoshida Y."/>
            <person name="Ohtoshi R."/>
            <person name="Malay A.D."/>
            <person name="Moran D.A.P."/>
            <person name="Tomita M."/>
            <person name="Numata K."/>
            <person name="Arakawa K."/>
        </authorList>
    </citation>
    <scope>NUCLEOTIDE SEQUENCE</scope>
</reference>
<dbReference type="OrthoDB" id="10516023at2759"/>
<name>A0A8X7C3W9_9ARAC</name>
<evidence type="ECO:0000313" key="2">
    <source>
        <dbReference type="Proteomes" id="UP000886998"/>
    </source>
</evidence>
<gene>
    <name evidence="1" type="ORF">TNIN_139601</name>
</gene>
<organism evidence="1 2">
    <name type="scientific">Trichonephila inaurata madagascariensis</name>
    <dbReference type="NCBI Taxonomy" id="2747483"/>
    <lineage>
        <taxon>Eukaryota</taxon>
        <taxon>Metazoa</taxon>
        <taxon>Ecdysozoa</taxon>
        <taxon>Arthropoda</taxon>
        <taxon>Chelicerata</taxon>
        <taxon>Arachnida</taxon>
        <taxon>Araneae</taxon>
        <taxon>Araneomorphae</taxon>
        <taxon>Entelegynae</taxon>
        <taxon>Araneoidea</taxon>
        <taxon>Nephilidae</taxon>
        <taxon>Trichonephila</taxon>
        <taxon>Trichonephila inaurata</taxon>
    </lineage>
</organism>
<dbReference type="Proteomes" id="UP000886998">
    <property type="component" value="Unassembled WGS sequence"/>
</dbReference>
<evidence type="ECO:0000313" key="1">
    <source>
        <dbReference type="EMBL" id="GFY53118.1"/>
    </source>
</evidence>